<feature type="compositionally biased region" description="Basic residues" evidence="7">
    <location>
        <begin position="178"/>
        <end position="192"/>
    </location>
</feature>
<evidence type="ECO:0000256" key="7">
    <source>
        <dbReference type="SAM" id="MobiDB-lite"/>
    </source>
</evidence>
<evidence type="ECO:0000256" key="5">
    <source>
        <dbReference type="ARBA" id="ARBA00025466"/>
    </source>
</evidence>
<evidence type="ECO:0000256" key="2">
    <source>
        <dbReference type="ARBA" id="ARBA00016807"/>
    </source>
</evidence>
<sequence>MEYRVSNSQINELLDILMGNPSLVRGGAGRSKETIDRKWQDIADRLNAHGNGSTKSGRRWKRYWQDLKHKVKGRAIQRQVDATGGDPPTQVEVSDLDQKVLAILEEAGDVKHWMPLLIPMTSNSQQKTEIIEEVLESPSVEDEYTILFRNESPVPSTSGLHEETPAETTTGSETSTARPRKRFRPSMPRKSRKEGISTAWLMELEEKRVEAELKRAEAESKMADAAKMTAEAATVMADVQKMQAEATLRQNAILEQLLLHLVQK</sequence>
<evidence type="ECO:0000256" key="4">
    <source>
        <dbReference type="ARBA" id="ARBA00023163"/>
    </source>
</evidence>
<feature type="domain" description="Myb/SANT-like DNA-binding" evidence="8">
    <location>
        <begin position="5"/>
        <end position="74"/>
    </location>
</feature>
<organism evidence="9 10">
    <name type="scientific">Callosobruchus maculatus</name>
    <name type="common">Southern cowpea weevil</name>
    <name type="synonym">Pulse bruchid</name>
    <dbReference type="NCBI Taxonomy" id="64391"/>
    <lineage>
        <taxon>Eukaryota</taxon>
        <taxon>Metazoa</taxon>
        <taxon>Ecdysozoa</taxon>
        <taxon>Arthropoda</taxon>
        <taxon>Hexapoda</taxon>
        <taxon>Insecta</taxon>
        <taxon>Pterygota</taxon>
        <taxon>Neoptera</taxon>
        <taxon>Endopterygota</taxon>
        <taxon>Coleoptera</taxon>
        <taxon>Polyphaga</taxon>
        <taxon>Cucujiformia</taxon>
        <taxon>Chrysomeloidea</taxon>
        <taxon>Chrysomelidae</taxon>
        <taxon>Bruchinae</taxon>
        <taxon>Bruchini</taxon>
        <taxon>Callosobruchus</taxon>
    </lineage>
</organism>
<name>A0A653CFI7_CALMS</name>
<comment type="subunit">
    <text evidence="1">Self-associates forming complexes of several hundred monomers.</text>
</comment>
<keyword evidence="3" id="KW-0805">Transcription regulation</keyword>
<protein>
    <recommendedName>
        <fullName evidence="2">Regulatory protein zeste</fullName>
    </recommendedName>
</protein>
<gene>
    <name evidence="9" type="ORF">CALMAC_LOCUS8582</name>
</gene>
<dbReference type="OrthoDB" id="7543230at2759"/>
<dbReference type="EMBL" id="CAACVG010007666">
    <property type="protein sequence ID" value="VEN46533.1"/>
    <property type="molecule type" value="Genomic_DNA"/>
</dbReference>
<evidence type="ECO:0000256" key="1">
    <source>
        <dbReference type="ARBA" id="ARBA00011764"/>
    </source>
</evidence>
<feature type="compositionally biased region" description="Low complexity" evidence="7">
    <location>
        <begin position="166"/>
        <end position="177"/>
    </location>
</feature>
<evidence type="ECO:0000259" key="8">
    <source>
        <dbReference type="Pfam" id="PF13873"/>
    </source>
</evidence>
<accession>A0A653CFI7</accession>
<evidence type="ECO:0000256" key="6">
    <source>
        <dbReference type="SAM" id="Coils"/>
    </source>
</evidence>
<feature type="region of interest" description="Disordered" evidence="7">
    <location>
        <begin position="151"/>
        <end position="194"/>
    </location>
</feature>
<comment type="function">
    <text evidence="5">Involved in transvection phenomena (= synapsis-dependent gene expression), where the synaptic pairing of chromosomes carrying genes with which zeste interacts influences the expression of these genes. Zeste binds to DNA and stimulates transcription from a nearby promoter.</text>
</comment>
<keyword evidence="4" id="KW-0804">Transcription</keyword>
<feature type="coiled-coil region" evidence="6">
    <location>
        <begin position="199"/>
        <end position="228"/>
    </location>
</feature>
<dbReference type="Pfam" id="PF13873">
    <property type="entry name" value="Myb_DNA-bind_5"/>
    <property type="match status" value="1"/>
</dbReference>
<reference evidence="9 10" key="1">
    <citation type="submission" date="2019-01" db="EMBL/GenBank/DDBJ databases">
        <authorList>
            <person name="Sayadi A."/>
        </authorList>
    </citation>
    <scope>NUCLEOTIDE SEQUENCE [LARGE SCALE GENOMIC DNA]</scope>
</reference>
<keyword evidence="10" id="KW-1185">Reference proteome</keyword>
<dbReference type="InterPro" id="IPR028002">
    <property type="entry name" value="Myb_DNA-bind_5"/>
</dbReference>
<dbReference type="AlphaFoldDB" id="A0A653CFI7"/>
<evidence type="ECO:0000256" key="3">
    <source>
        <dbReference type="ARBA" id="ARBA00023015"/>
    </source>
</evidence>
<evidence type="ECO:0000313" key="9">
    <source>
        <dbReference type="EMBL" id="VEN46533.1"/>
    </source>
</evidence>
<evidence type="ECO:0000313" key="10">
    <source>
        <dbReference type="Proteomes" id="UP000410492"/>
    </source>
</evidence>
<dbReference type="Proteomes" id="UP000410492">
    <property type="component" value="Unassembled WGS sequence"/>
</dbReference>
<proteinExistence type="predicted"/>
<keyword evidence="6" id="KW-0175">Coiled coil</keyword>